<comment type="caution">
    <text evidence="2">The sequence shown here is derived from an EMBL/GenBank/DDBJ whole genome shotgun (WGS) entry which is preliminary data.</text>
</comment>
<proteinExistence type="predicted"/>
<organism evidence="2 3">
    <name type="scientific">Micromonospora thermarum</name>
    <dbReference type="NCBI Taxonomy" id="2720024"/>
    <lineage>
        <taxon>Bacteria</taxon>
        <taxon>Bacillati</taxon>
        <taxon>Actinomycetota</taxon>
        <taxon>Actinomycetes</taxon>
        <taxon>Micromonosporales</taxon>
        <taxon>Micromonosporaceae</taxon>
        <taxon>Micromonospora</taxon>
    </lineage>
</organism>
<evidence type="ECO:0000313" key="3">
    <source>
        <dbReference type="Proteomes" id="UP000783871"/>
    </source>
</evidence>
<dbReference type="Gene3D" id="3.10.450.50">
    <property type="match status" value="1"/>
</dbReference>
<dbReference type="Proteomes" id="UP000783871">
    <property type="component" value="Unassembled WGS sequence"/>
</dbReference>
<reference evidence="2 3" key="1">
    <citation type="submission" date="2020-03" db="EMBL/GenBank/DDBJ databases">
        <title>WGS of actinomycetes isolated from Thailand.</title>
        <authorList>
            <person name="Thawai C."/>
        </authorList>
    </citation>
    <scope>NUCLEOTIDE SEQUENCE [LARGE SCALE GENOMIC DNA]</scope>
    <source>
        <strain evidence="2 3">HSS6-12</strain>
    </source>
</reference>
<dbReference type="InterPro" id="IPR011944">
    <property type="entry name" value="Steroid_delta5-4_isomerase"/>
</dbReference>
<dbReference type="InterPro" id="IPR032710">
    <property type="entry name" value="NTF2-like_dom_sf"/>
</dbReference>
<dbReference type="SUPFAM" id="SSF54427">
    <property type="entry name" value="NTF2-like"/>
    <property type="match status" value="1"/>
</dbReference>
<dbReference type="InterPro" id="IPR037401">
    <property type="entry name" value="SnoaL-like"/>
</dbReference>
<evidence type="ECO:0000313" key="2">
    <source>
        <dbReference type="EMBL" id="NJP33627.1"/>
    </source>
</evidence>
<name>A0ABX0Z6Z1_9ACTN</name>
<evidence type="ECO:0000259" key="1">
    <source>
        <dbReference type="Pfam" id="PF13474"/>
    </source>
</evidence>
<dbReference type="NCBIfam" id="TIGR02246">
    <property type="entry name" value="SgcJ/EcaC family oxidoreductase"/>
    <property type="match status" value="1"/>
</dbReference>
<keyword evidence="3" id="KW-1185">Reference proteome</keyword>
<feature type="domain" description="SnoaL-like" evidence="1">
    <location>
        <begin position="43"/>
        <end position="148"/>
    </location>
</feature>
<dbReference type="RefSeq" id="WP_168001994.1">
    <property type="nucleotide sequence ID" value="NZ_JAATEO010000017.1"/>
</dbReference>
<gene>
    <name evidence="2" type="ORF">HCJ94_16970</name>
</gene>
<protein>
    <submittedName>
        <fullName evidence="2">SgcJ/EcaC family oxidoreductase</fullName>
    </submittedName>
</protein>
<dbReference type="Pfam" id="PF13474">
    <property type="entry name" value="SnoaL_3"/>
    <property type="match status" value="1"/>
</dbReference>
<sequence length="151" mass="16483">MTTKAASLVTQAKQWATNYGAYSNGEEGHSLTAPLRVRANWDAGDADAVAAMFTDNGSMLMGDEQLKGREEIRSWLAEAFAGPYKGSRLRFEPVEIKMLHADCAFMVAEGGFLLAGEDEVAPERSSRITFVSVRTDGDWRVLSYQSSPVKG</sequence>
<dbReference type="EMBL" id="JAATEO010000017">
    <property type="protein sequence ID" value="NJP33627.1"/>
    <property type="molecule type" value="Genomic_DNA"/>
</dbReference>
<accession>A0ABX0Z6Z1</accession>